<evidence type="ECO:0000256" key="1">
    <source>
        <dbReference type="ARBA" id="ARBA00004168"/>
    </source>
</evidence>
<evidence type="ECO:0000256" key="3">
    <source>
        <dbReference type="ARBA" id="ARBA00022525"/>
    </source>
</evidence>
<dbReference type="Gene3D" id="2.60.40.1140">
    <property type="entry name" value="Collagen-binding surface protein Cna, B-type domain"/>
    <property type="match status" value="2"/>
</dbReference>
<organism evidence="9">
    <name type="scientific">Streptococcus sp. CP1998</name>
    <dbReference type="NCBI Taxonomy" id="3238303"/>
    <lineage>
        <taxon>Bacteria</taxon>
        <taxon>Bacillati</taxon>
        <taxon>Bacillota</taxon>
        <taxon>Bacilli</taxon>
        <taxon>Lactobacillales</taxon>
        <taxon>Streptococcaceae</taxon>
        <taxon>Streptococcus</taxon>
    </lineage>
</organism>
<dbReference type="InterPro" id="IPR011252">
    <property type="entry name" value="Fibrogen-bd_dom1"/>
</dbReference>
<sequence length="665" mass="71600">MKSLYKKIVAFVAIIGVVALGLSVIKPVSATTVSPTVSNLKAQASGQKVTFSFDWDLTGKSVKEGDTFTIDAPEGVNITEIATQSLQANGAEVATITMTNKKITFTFKKAIESMNQNVKGGFSYQVVWDSTPGNPGNKTATSKVGSESVVITRPDGPGVFESVLNKYNLTGDYVSKEFKLDVSENWAWLNVGDDYYLTKWFIRINGDGKKQAITNPVVSDKIQAPAVDYSKITFAPAANHAANEFFVGTYLKPSFTLRKGGQVIASGWDFWKHVKFDADGNGFTVNLSDVSDVFKTASSDELIVEYQTLIPKTTIRVDNNATLTADEITTPQTDPAFWNNTELKFWLTGDTTVTVQKEWVGDDEADRKDITVQLYADGKALDGLTQTLTKASGWKAAFTKLPGIKDGKKIEYSVVETNTPEGYTSKVEKIDDDNVIKVVNTSNKPTTTTTTTTTQETTTTTTTTQEPTTTTTTTQEPTTTTTTTQEPTTTTTTTQEPTTTTTTTQEPTTTTTTTQEPTTTTTTTQEPTTTTTTTQEPKTTVTTTPETPDTTVSTEEPKTTVTTTDEPKTTEATTTPEEPENHNSSEEDTTTTTVEPKTTPENPNKPEHSGTTTTPSAPGSNGENNGGGHKTLLPNTGEVVASGLVFSGILVLAGAVGIKRKLTDN</sequence>
<dbReference type="CDD" id="cd00222">
    <property type="entry name" value="CollagenBindB"/>
    <property type="match status" value="1"/>
</dbReference>
<gene>
    <name evidence="9" type="ORF">AB4X21_06920</name>
</gene>
<dbReference type="GO" id="GO:0007155">
    <property type="term" value="P:cell adhesion"/>
    <property type="evidence" value="ECO:0007669"/>
    <property type="project" value="InterPro"/>
</dbReference>
<keyword evidence="7" id="KW-1133">Transmembrane helix</keyword>
<evidence type="ECO:0000256" key="5">
    <source>
        <dbReference type="ARBA" id="ARBA00023088"/>
    </source>
</evidence>
<evidence type="ECO:0000256" key="7">
    <source>
        <dbReference type="SAM" id="Phobius"/>
    </source>
</evidence>
<keyword evidence="4" id="KW-0732">Signal</keyword>
<evidence type="ECO:0000313" key="9">
    <source>
        <dbReference type="EMBL" id="XDP49299.1"/>
    </source>
</evidence>
<protein>
    <submittedName>
        <fullName evidence="9">Cna B-type domain-containing protein</fullName>
    </submittedName>
</protein>
<dbReference type="Gene3D" id="2.60.40.1280">
    <property type="match status" value="1"/>
</dbReference>
<dbReference type="EMBL" id="CP163380">
    <property type="protein sequence ID" value="XDP49299.1"/>
    <property type="molecule type" value="Genomic_DNA"/>
</dbReference>
<dbReference type="RefSeq" id="WP_369087706.1">
    <property type="nucleotide sequence ID" value="NZ_CP163380.1"/>
</dbReference>
<reference evidence="9" key="1">
    <citation type="submission" date="2024-07" db="EMBL/GenBank/DDBJ databases">
        <authorList>
            <person name="Li G."/>
        </authorList>
    </citation>
    <scope>NUCLEOTIDE SEQUENCE</scope>
    <source>
        <strain evidence="9">CP1998</strain>
    </source>
</reference>
<feature type="compositionally biased region" description="Low complexity" evidence="6">
    <location>
        <begin position="590"/>
        <end position="602"/>
    </location>
</feature>
<dbReference type="SUPFAM" id="SSF49478">
    <property type="entry name" value="Cna protein B-type domain"/>
    <property type="match status" value="1"/>
</dbReference>
<name>A0AB39L9B1_9STRE</name>
<dbReference type="InterPro" id="IPR008454">
    <property type="entry name" value="Collagen-bd_Cna-like_B-typ_dom"/>
</dbReference>
<feature type="transmembrane region" description="Helical" evidence="7">
    <location>
        <begin position="639"/>
        <end position="658"/>
    </location>
</feature>
<keyword evidence="7" id="KW-0812">Transmembrane</keyword>
<evidence type="ECO:0000259" key="8">
    <source>
        <dbReference type="Pfam" id="PF17961"/>
    </source>
</evidence>
<dbReference type="NCBIfam" id="TIGR01167">
    <property type="entry name" value="LPXTG_anchor"/>
    <property type="match status" value="1"/>
</dbReference>
<keyword evidence="7" id="KW-0472">Membrane</keyword>
<evidence type="ECO:0000256" key="6">
    <source>
        <dbReference type="SAM" id="MobiDB-lite"/>
    </source>
</evidence>
<keyword evidence="5" id="KW-0572">Peptidoglycan-anchor</keyword>
<keyword evidence="2" id="KW-0134">Cell wall</keyword>
<dbReference type="InterPro" id="IPR008966">
    <property type="entry name" value="Adhesion_dom_sf"/>
</dbReference>
<accession>A0AB39L9B1</accession>
<dbReference type="AlphaFoldDB" id="A0AB39L9B1"/>
<feature type="region of interest" description="Disordered" evidence="6">
    <location>
        <begin position="443"/>
        <end position="633"/>
    </location>
</feature>
<dbReference type="Pfam" id="PF17961">
    <property type="entry name" value="Big_8"/>
    <property type="match status" value="1"/>
</dbReference>
<dbReference type="InterPro" id="IPR041171">
    <property type="entry name" value="SDR_Ig"/>
</dbReference>
<proteinExistence type="predicted"/>
<dbReference type="SUPFAM" id="SSF49401">
    <property type="entry name" value="Bacterial adhesins"/>
    <property type="match status" value="1"/>
</dbReference>
<feature type="domain" description="SDR-like Ig" evidence="8">
    <location>
        <begin position="45"/>
        <end position="131"/>
    </location>
</feature>
<comment type="subcellular location">
    <subcellularLocation>
        <location evidence="1">Secreted</location>
        <location evidence="1">Cell wall</location>
        <topology evidence="1">Peptidoglycan-anchor</topology>
    </subcellularLocation>
</comment>
<feature type="compositionally biased region" description="Low complexity" evidence="6">
    <location>
        <begin position="445"/>
        <end position="576"/>
    </location>
</feature>
<evidence type="ECO:0000256" key="4">
    <source>
        <dbReference type="ARBA" id="ARBA00022729"/>
    </source>
</evidence>
<evidence type="ECO:0000256" key="2">
    <source>
        <dbReference type="ARBA" id="ARBA00022512"/>
    </source>
</evidence>
<keyword evidence="3" id="KW-0964">Secreted</keyword>